<feature type="domain" description="PhoU" evidence="9">
    <location>
        <begin position="32"/>
        <end position="115"/>
    </location>
</feature>
<dbReference type="PANTHER" id="PTHR42930">
    <property type="entry name" value="PHOSPHATE-SPECIFIC TRANSPORT SYSTEM ACCESSORY PROTEIN PHOU"/>
    <property type="match status" value="1"/>
</dbReference>
<dbReference type="GO" id="GO:0045936">
    <property type="term" value="P:negative regulation of phosphate metabolic process"/>
    <property type="evidence" value="ECO:0007669"/>
    <property type="project" value="InterPro"/>
</dbReference>
<dbReference type="PIRSF" id="PIRSF003107">
    <property type="entry name" value="PhoU"/>
    <property type="match status" value="1"/>
</dbReference>
<evidence type="ECO:0000256" key="6">
    <source>
        <dbReference type="ARBA" id="ARBA00022592"/>
    </source>
</evidence>
<accession>A0A858Q6R8</accession>
<dbReference type="SUPFAM" id="SSF109755">
    <property type="entry name" value="PhoU-like"/>
    <property type="match status" value="1"/>
</dbReference>
<feature type="domain" description="PhoU" evidence="9">
    <location>
        <begin position="133"/>
        <end position="218"/>
    </location>
</feature>
<evidence type="ECO:0000256" key="7">
    <source>
        <dbReference type="ARBA" id="ARBA00056181"/>
    </source>
</evidence>
<dbReference type="Gene3D" id="1.20.58.220">
    <property type="entry name" value="Phosphate transport system protein phou homolog 2, domain 2"/>
    <property type="match status" value="2"/>
</dbReference>
<dbReference type="AlphaFoldDB" id="A0A858Q6R8"/>
<evidence type="ECO:0000256" key="5">
    <source>
        <dbReference type="ARBA" id="ARBA00022490"/>
    </source>
</evidence>
<evidence type="ECO:0000313" key="11">
    <source>
        <dbReference type="Proteomes" id="UP000503004"/>
    </source>
</evidence>
<organism evidence="10 11">
    <name type="scientific">Methylococcus geothermalis</name>
    <dbReference type="NCBI Taxonomy" id="2681310"/>
    <lineage>
        <taxon>Bacteria</taxon>
        <taxon>Pseudomonadati</taxon>
        <taxon>Pseudomonadota</taxon>
        <taxon>Gammaproteobacteria</taxon>
        <taxon>Methylococcales</taxon>
        <taxon>Methylococcaceae</taxon>
        <taxon>Methylococcus</taxon>
    </lineage>
</organism>
<evidence type="ECO:0000256" key="3">
    <source>
        <dbReference type="ARBA" id="ARBA00011738"/>
    </source>
</evidence>
<dbReference type="GO" id="GO:0006817">
    <property type="term" value="P:phosphate ion transport"/>
    <property type="evidence" value="ECO:0007669"/>
    <property type="project" value="UniProtKB-KW"/>
</dbReference>
<comment type="similarity">
    <text evidence="2 8">Belongs to the PhoU family.</text>
</comment>
<protein>
    <recommendedName>
        <fullName evidence="8">Phosphate-specific transport system accessory protein PhoU</fullName>
    </recommendedName>
</protein>
<dbReference type="GO" id="GO:0030643">
    <property type="term" value="P:intracellular phosphate ion homeostasis"/>
    <property type="evidence" value="ECO:0007669"/>
    <property type="project" value="InterPro"/>
</dbReference>
<dbReference type="NCBIfam" id="TIGR02135">
    <property type="entry name" value="phoU_full"/>
    <property type="match status" value="1"/>
</dbReference>
<name>A0A858Q6R8_9GAMM</name>
<dbReference type="Proteomes" id="UP000503004">
    <property type="component" value="Chromosome"/>
</dbReference>
<keyword evidence="4 8" id="KW-0813">Transport</keyword>
<evidence type="ECO:0000256" key="4">
    <source>
        <dbReference type="ARBA" id="ARBA00022448"/>
    </source>
</evidence>
<dbReference type="FunFam" id="1.20.58.220:FF:000004">
    <property type="entry name" value="Phosphate-specific transport system accessory protein PhoU"/>
    <property type="match status" value="1"/>
</dbReference>
<dbReference type="PANTHER" id="PTHR42930:SF3">
    <property type="entry name" value="PHOSPHATE-SPECIFIC TRANSPORT SYSTEM ACCESSORY PROTEIN PHOU"/>
    <property type="match status" value="1"/>
</dbReference>
<evidence type="ECO:0000313" key="10">
    <source>
        <dbReference type="EMBL" id="QJD29503.1"/>
    </source>
</evidence>
<dbReference type="RefSeq" id="WP_169602786.1">
    <property type="nucleotide sequence ID" value="NZ_CP046565.1"/>
</dbReference>
<evidence type="ECO:0000256" key="1">
    <source>
        <dbReference type="ARBA" id="ARBA00004496"/>
    </source>
</evidence>
<sequence length="242" mass="27855">MPSFIDPEHQHQHTSKQFDHELLDIRSRVLALGGLVEEQVASAVKSLLEGNVELAERVIADDYKVNTLEVSIDDECTQILARRQPTARDLRLVVVVIKTITDLERIGDEAKRIARHALDMVGHFPRRNQLSEIEELARYVRNLLRGALDSFARIDVDAALRVVQDDRLADREYETILRQQITYMMEDPRTIPVSLNIMWSARALERVGDRACNIGEYVIYYAKGKIIRHISLEQLEEDLRSE</sequence>
<reference evidence="11" key="1">
    <citation type="submission" date="2019-12" db="EMBL/GenBank/DDBJ databases">
        <authorList>
            <person name="Awala S.I."/>
            <person name="Rhee S.K."/>
        </authorList>
    </citation>
    <scope>NUCLEOTIDE SEQUENCE [LARGE SCALE GENOMIC DNA]</scope>
    <source>
        <strain evidence="11">IM1</strain>
    </source>
</reference>
<evidence type="ECO:0000256" key="2">
    <source>
        <dbReference type="ARBA" id="ARBA00008107"/>
    </source>
</evidence>
<dbReference type="Pfam" id="PF01895">
    <property type="entry name" value="PhoU"/>
    <property type="match status" value="2"/>
</dbReference>
<dbReference type="InterPro" id="IPR028366">
    <property type="entry name" value="PhoU"/>
</dbReference>
<comment type="subcellular location">
    <subcellularLocation>
        <location evidence="1 8">Cytoplasm</location>
    </subcellularLocation>
</comment>
<evidence type="ECO:0000256" key="8">
    <source>
        <dbReference type="PIRNR" id="PIRNR003107"/>
    </source>
</evidence>
<keyword evidence="6 8" id="KW-0592">Phosphate transport</keyword>
<dbReference type="EMBL" id="CP046565">
    <property type="protein sequence ID" value="QJD29503.1"/>
    <property type="molecule type" value="Genomic_DNA"/>
</dbReference>
<keyword evidence="11" id="KW-1185">Reference proteome</keyword>
<dbReference type="InterPro" id="IPR038078">
    <property type="entry name" value="PhoU-like_sf"/>
</dbReference>
<proteinExistence type="inferred from homology"/>
<evidence type="ECO:0000259" key="9">
    <source>
        <dbReference type="Pfam" id="PF01895"/>
    </source>
</evidence>
<comment type="function">
    <text evidence="7 8">Plays a role in the regulation of phosphate uptake.</text>
</comment>
<dbReference type="GO" id="GO:0005737">
    <property type="term" value="C:cytoplasm"/>
    <property type="evidence" value="ECO:0007669"/>
    <property type="project" value="UniProtKB-SubCell"/>
</dbReference>
<dbReference type="InterPro" id="IPR026022">
    <property type="entry name" value="PhoU_dom"/>
</dbReference>
<comment type="subunit">
    <text evidence="3 8">Homodimer.</text>
</comment>
<keyword evidence="5 8" id="KW-0963">Cytoplasm</keyword>
<gene>
    <name evidence="10" type="primary">phoU</name>
    <name evidence="10" type="ORF">GNH96_05675</name>
</gene>
<dbReference type="KEGG" id="metu:GNH96_05675"/>